<dbReference type="AlphaFoldDB" id="A0A929FAY8"/>
<evidence type="ECO:0000313" key="4">
    <source>
        <dbReference type="EMBL" id="MBE9070745.1"/>
    </source>
</evidence>
<keyword evidence="5" id="KW-1185">Reference proteome</keyword>
<dbReference type="SUPFAM" id="SSF55326">
    <property type="entry name" value="PurM N-terminal domain-like"/>
    <property type="match status" value="1"/>
</dbReference>
<protein>
    <submittedName>
        <fullName evidence="4">Hydrogenase expression/formation protein HypE</fullName>
    </submittedName>
</protein>
<dbReference type="RefSeq" id="WP_193996590.1">
    <property type="nucleotide sequence ID" value="NZ_JADEXP010000519.1"/>
</dbReference>
<feature type="domain" description="PurM-like N-terminal" evidence="2">
    <location>
        <begin position="48"/>
        <end position="159"/>
    </location>
</feature>
<dbReference type="PANTHER" id="PTHR30303">
    <property type="entry name" value="HYDROGENASE ISOENZYMES FORMATION PROTEIN HYPE"/>
    <property type="match status" value="1"/>
</dbReference>
<dbReference type="Pfam" id="PF00586">
    <property type="entry name" value="AIRS"/>
    <property type="match status" value="1"/>
</dbReference>
<evidence type="ECO:0000256" key="1">
    <source>
        <dbReference type="ARBA" id="ARBA00006243"/>
    </source>
</evidence>
<dbReference type="PIRSF" id="PIRSF005644">
    <property type="entry name" value="Hdrgns_mtr_HypE"/>
    <property type="match status" value="1"/>
</dbReference>
<comment type="caution">
    <text evidence="4">The sequence shown here is derived from an EMBL/GenBank/DDBJ whole genome shotgun (WGS) entry which is preliminary data.</text>
</comment>
<proteinExistence type="inferred from homology"/>
<dbReference type="NCBIfam" id="TIGR02124">
    <property type="entry name" value="hypE"/>
    <property type="match status" value="1"/>
</dbReference>
<dbReference type="InterPro" id="IPR010918">
    <property type="entry name" value="PurM-like_C_dom"/>
</dbReference>
<dbReference type="Gene3D" id="3.30.1330.10">
    <property type="entry name" value="PurM-like, N-terminal domain"/>
    <property type="match status" value="1"/>
</dbReference>
<feature type="domain" description="PurM-like C-terminal" evidence="3">
    <location>
        <begin position="172"/>
        <end position="316"/>
    </location>
</feature>
<evidence type="ECO:0000313" key="5">
    <source>
        <dbReference type="Proteomes" id="UP000615026"/>
    </source>
</evidence>
<comment type="similarity">
    <text evidence="1">Belongs to the HypE family.</text>
</comment>
<gene>
    <name evidence="4" type="primary">hypE</name>
    <name evidence="4" type="ORF">IQ260_29325</name>
</gene>
<dbReference type="InterPro" id="IPR016188">
    <property type="entry name" value="PurM-like_N"/>
</dbReference>
<dbReference type="SUPFAM" id="SSF56042">
    <property type="entry name" value="PurM C-terminal domain-like"/>
    <property type="match status" value="1"/>
</dbReference>
<dbReference type="PANTHER" id="PTHR30303:SF0">
    <property type="entry name" value="CARBAMOYL DEHYDRATASE HYPE"/>
    <property type="match status" value="1"/>
</dbReference>
<sequence length="343" mass="36769">MSSSLTCPIPLQQYPQVLLAHGGGGRLMHQLIEEMLIATFQPDPDWQHDAASLDLAGNRLAFTTDSYVVTPLFFPGGDIGSLAVHGTVNDLAMAGARPHYLSLSFILEEGLPMETLWQVVQSIQTAAQQSHVQIVTGDTKVVDRGKGDGIFINTSGIGVLEHDGFIGPRSVRVGDVIILSGDIGRHGIAILSAREGLTFETTIKSDSAPLVDPVLELLQNSPIHCLRDLTRGGLASALNEIALTARVKIELESTVIPVEEQVQGACEILGLDPLYIANEGRFVAFVPASTASDALKCLQRYHPQARIIGQVVDAQGALVTMKNAVGSRRILDFLSGEQLPRIC</sequence>
<dbReference type="EMBL" id="JADEXP010000519">
    <property type="protein sequence ID" value="MBE9070745.1"/>
    <property type="molecule type" value="Genomic_DNA"/>
</dbReference>
<organism evidence="4 5">
    <name type="scientific">Leptolyngbya cf. ectocarpi LEGE 11479</name>
    <dbReference type="NCBI Taxonomy" id="1828722"/>
    <lineage>
        <taxon>Bacteria</taxon>
        <taxon>Bacillati</taxon>
        <taxon>Cyanobacteriota</taxon>
        <taxon>Cyanophyceae</taxon>
        <taxon>Leptolyngbyales</taxon>
        <taxon>Leptolyngbyaceae</taxon>
        <taxon>Leptolyngbya group</taxon>
        <taxon>Leptolyngbya</taxon>
    </lineage>
</organism>
<dbReference type="Proteomes" id="UP000615026">
    <property type="component" value="Unassembled WGS sequence"/>
</dbReference>
<name>A0A929FAY8_LEPEC</name>
<dbReference type="InterPro" id="IPR036921">
    <property type="entry name" value="PurM-like_N_sf"/>
</dbReference>
<accession>A0A929FAY8</accession>
<evidence type="ECO:0000259" key="2">
    <source>
        <dbReference type="Pfam" id="PF00586"/>
    </source>
</evidence>
<evidence type="ECO:0000259" key="3">
    <source>
        <dbReference type="Pfam" id="PF02769"/>
    </source>
</evidence>
<dbReference type="CDD" id="cd02197">
    <property type="entry name" value="HypE"/>
    <property type="match status" value="1"/>
</dbReference>
<reference evidence="4" key="1">
    <citation type="submission" date="2020-10" db="EMBL/GenBank/DDBJ databases">
        <authorList>
            <person name="Castelo-Branco R."/>
            <person name="Eusebio N."/>
            <person name="Adriana R."/>
            <person name="Vieira A."/>
            <person name="Brugerolle De Fraissinette N."/>
            <person name="Rezende De Castro R."/>
            <person name="Schneider M.P."/>
            <person name="Vasconcelos V."/>
            <person name="Leao P.N."/>
        </authorList>
    </citation>
    <scope>NUCLEOTIDE SEQUENCE</scope>
    <source>
        <strain evidence="4">LEGE 11479</strain>
    </source>
</reference>
<dbReference type="Pfam" id="PF02769">
    <property type="entry name" value="AIRS_C"/>
    <property type="match status" value="1"/>
</dbReference>
<dbReference type="Gene3D" id="3.90.650.10">
    <property type="entry name" value="PurM-like C-terminal domain"/>
    <property type="match status" value="1"/>
</dbReference>
<dbReference type="GO" id="GO:0051604">
    <property type="term" value="P:protein maturation"/>
    <property type="evidence" value="ECO:0007669"/>
    <property type="project" value="TreeGrafter"/>
</dbReference>
<dbReference type="InterPro" id="IPR036676">
    <property type="entry name" value="PurM-like_C_sf"/>
</dbReference>
<dbReference type="InterPro" id="IPR011854">
    <property type="entry name" value="HypE"/>
</dbReference>